<dbReference type="GO" id="GO:0006633">
    <property type="term" value="P:fatty acid biosynthetic process"/>
    <property type="evidence" value="ECO:0007669"/>
    <property type="project" value="TreeGrafter"/>
</dbReference>
<dbReference type="Pfam" id="PF21089">
    <property type="entry name" value="PKS_DH_N"/>
    <property type="match status" value="1"/>
</dbReference>
<keyword evidence="1" id="KW-0808">Transferase</keyword>
<dbReference type="InterPro" id="IPR049552">
    <property type="entry name" value="PKS_DH_N"/>
</dbReference>
<dbReference type="PROSITE" id="PS52019">
    <property type="entry name" value="PKS_MFAS_DH"/>
    <property type="match status" value="1"/>
</dbReference>
<keyword evidence="6" id="KW-1185">Reference proteome</keyword>
<feature type="region of interest" description="N-terminal hotdog fold" evidence="3">
    <location>
        <begin position="54"/>
        <end position="172"/>
    </location>
</feature>
<feature type="domain" description="PKS/mFAS DH" evidence="4">
    <location>
        <begin position="54"/>
        <end position="316"/>
    </location>
</feature>
<organism evidence="5 6">
    <name type="scientific">Streptomyces triticiradicis</name>
    <dbReference type="NCBI Taxonomy" id="2651189"/>
    <lineage>
        <taxon>Bacteria</taxon>
        <taxon>Bacillati</taxon>
        <taxon>Actinomycetota</taxon>
        <taxon>Actinomycetes</taxon>
        <taxon>Kitasatosporales</taxon>
        <taxon>Streptomycetaceae</taxon>
        <taxon>Streptomyces</taxon>
    </lineage>
</organism>
<proteinExistence type="predicted"/>
<protein>
    <submittedName>
        <fullName evidence="5">Polyketide synthase</fullName>
    </submittedName>
</protein>
<feature type="non-terminal residue" evidence="5">
    <location>
        <position position="380"/>
    </location>
</feature>
<name>A0A7J5D3H9_9ACTN</name>
<dbReference type="SMART" id="SM00826">
    <property type="entry name" value="PKS_DH"/>
    <property type="match status" value="1"/>
</dbReference>
<evidence type="ECO:0000259" key="4">
    <source>
        <dbReference type="PROSITE" id="PS52019"/>
    </source>
</evidence>
<dbReference type="PANTHER" id="PTHR43775:SF51">
    <property type="entry name" value="INACTIVE PHENOLPHTHIOCEROL SYNTHESIS POLYKETIDE SYNTHASE TYPE I PKS1-RELATED"/>
    <property type="match status" value="1"/>
</dbReference>
<dbReference type="Gene3D" id="3.30.70.3290">
    <property type="match status" value="1"/>
</dbReference>
<dbReference type="InterPro" id="IPR042104">
    <property type="entry name" value="PKS_dehydratase_sf"/>
</dbReference>
<gene>
    <name evidence="5" type="ORF">F8144_44605</name>
</gene>
<dbReference type="Pfam" id="PF14765">
    <property type="entry name" value="PS-DH"/>
    <property type="match status" value="1"/>
</dbReference>
<comment type="caution">
    <text evidence="5">The sequence shown here is derived from an EMBL/GenBank/DDBJ whole genome shotgun (WGS) entry which is preliminary data.</text>
</comment>
<dbReference type="InterPro" id="IPR020807">
    <property type="entry name" value="PKS_DH"/>
</dbReference>
<feature type="non-terminal residue" evidence="5">
    <location>
        <position position="1"/>
    </location>
</feature>
<dbReference type="GO" id="GO:0004312">
    <property type="term" value="F:fatty acid synthase activity"/>
    <property type="evidence" value="ECO:0007669"/>
    <property type="project" value="TreeGrafter"/>
</dbReference>
<feature type="active site" description="Proton acceptor; for dehydratase activity" evidence="3">
    <location>
        <position position="86"/>
    </location>
</feature>
<dbReference type="InterPro" id="IPR050091">
    <property type="entry name" value="PKS_NRPS_Biosynth_Enz"/>
</dbReference>
<dbReference type="EMBL" id="WBKG01000120">
    <property type="protein sequence ID" value="KAB1971859.1"/>
    <property type="molecule type" value="Genomic_DNA"/>
</dbReference>
<evidence type="ECO:0000256" key="3">
    <source>
        <dbReference type="PROSITE-ProRule" id="PRU01363"/>
    </source>
</evidence>
<evidence type="ECO:0000313" key="5">
    <source>
        <dbReference type="EMBL" id="KAB1971859.1"/>
    </source>
</evidence>
<evidence type="ECO:0000256" key="2">
    <source>
        <dbReference type="ARBA" id="ARBA00023268"/>
    </source>
</evidence>
<dbReference type="RefSeq" id="WP_192582877.1">
    <property type="nucleotide sequence ID" value="NZ_WBKG01000120.1"/>
</dbReference>
<accession>A0A7J5D3H9</accession>
<reference evidence="5 6" key="1">
    <citation type="submission" date="2019-09" db="EMBL/GenBank/DDBJ databases">
        <title>Isolation and identification of active actinomycetes.</title>
        <authorList>
            <person name="Yu Z."/>
            <person name="Han C."/>
            <person name="Yu B."/>
        </authorList>
    </citation>
    <scope>NUCLEOTIDE SEQUENCE [LARGE SCALE GENOMIC DNA]</scope>
    <source>
        <strain evidence="5 6">NEAU-H2</strain>
    </source>
</reference>
<evidence type="ECO:0000256" key="1">
    <source>
        <dbReference type="ARBA" id="ARBA00022679"/>
    </source>
</evidence>
<dbReference type="AlphaFoldDB" id="A0A7J5D3H9"/>
<dbReference type="InterPro" id="IPR049900">
    <property type="entry name" value="PKS_mFAS_DH"/>
</dbReference>
<dbReference type="Gene3D" id="3.10.129.110">
    <property type="entry name" value="Polyketide synthase dehydratase"/>
    <property type="match status" value="1"/>
</dbReference>
<feature type="region of interest" description="C-terminal hotdog fold" evidence="3">
    <location>
        <begin position="183"/>
        <end position="316"/>
    </location>
</feature>
<dbReference type="InterPro" id="IPR049551">
    <property type="entry name" value="PKS_DH_C"/>
</dbReference>
<feature type="active site" description="Proton donor; for dehydratase activity" evidence="3">
    <location>
        <position position="242"/>
    </location>
</feature>
<evidence type="ECO:0000313" key="6">
    <source>
        <dbReference type="Proteomes" id="UP000442990"/>
    </source>
</evidence>
<dbReference type="PANTHER" id="PTHR43775">
    <property type="entry name" value="FATTY ACID SYNTHASE"/>
    <property type="match status" value="1"/>
</dbReference>
<dbReference type="Proteomes" id="UP000442990">
    <property type="component" value="Unassembled WGS sequence"/>
</dbReference>
<sequence>VTALAVLHAHGVGVDWEAFFAGTGARRVELPTYAFQHERFWPQPSDAAPSTAGHPLLHSVVALADGDGVVLTGRLSLRTQPWLADHVVHGQVLFPGTGFVELALRAGDELGLQQIEELTMAAPLVLPEKGSVALQVSVDGTGRIAVFSRPDGTDGPWTQHATGTLGQGAGPAADLGAWPPAGAEPLSLDGFYDRVLELGFDYGPAFQGLRSVCRAADGVLFAEVELPEHMSGQYGLHPALFDAALHAIGTTVHGEPSRVPFSWEGVSLHATGATALRVRLVVDGDTASLTAVDPAGALVLNADALTLRTVTPDQFGQVDSLYRVEWSVSVPAVEVGDVRVVELVGGVDVVASAHVLAVRALELVREPGSRVVFVTRGVVS</sequence>
<keyword evidence="2" id="KW-0511">Multifunctional enzyme</keyword>